<dbReference type="EMBL" id="CP028137">
    <property type="protein sequence ID" value="AZZ52502.1"/>
    <property type="molecule type" value="Genomic_DNA"/>
</dbReference>
<reference evidence="1 2" key="1">
    <citation type="submission" date="2018-03" db="EMBL/GenBank/DDBJ databases">
        <title>Bacteriophage NCPPB3778 and a type I-E CRISPR drive the evolution of the US Biological Select Agent, Rathayibacter toxicus.</title>
        <authorList>
            <person name="Davis E.W.II."/>
            <person name="Tabima J.F."/>
            <person name="Weisberg A.J."/>
            <person name="Dantas Lopes L."/>
            <person name="Wiseman M.S."/>
            <person name="Wiseman M.S."/>
            <person name="Pupko T."/>
            <person name="Belcher M.S."/>
            <person name="Sechler A.J."/>
            <person name="Tancos M.A."/>
            <person name="Schroeder B.K."/>
            <person name="Murray T.D."/>
            <person name="Luster D.G."/>
            <person name="Schneider W.L."/>
            <person name="Rogers E."/>
            <person name="Andreote F.D."/>
            <person name="Grunwald N.J."/>
            <person name="Putnam M.L."/>
            <person name="Chang J.H."/>
        </authorList>
    </citation>
    <scope>NUCLEOTIDE SEQUENCE [LARGE SCALE GENOMIC DNA]</scope>
    <source>
        <strain evidence="1 2">DSM 15932</strain>
    </source>
</reference>
<dbReference type="KEGG" id="rfs:C1I64_10920"/>
<gene>
    <name evidence="1" type="ORF">C1I64_10920</name>
</gene>
<proteinExistence type="predicted"/>
<sequence length="62" mass="6286">MGSAFGTGATSSRQEWSLGRGWSSRLRRAAHGSAGEAAALGTVDLDTPLRGYSTSMGGDVAV</sequence>
<organism evidence="1 2">
    <name type="scientific">Rathayibacter festucae DSM 15932</name>
    <dbReference type="NCBI Taxonomy" id="1328866"/>
    <lineage>
        <taxon>Bacteria</taxon>
        <taxon>Bacillati</taxon>
        <taxon>Actinomycetota</taxon>
        <taxon>Actinomycetes</taxon>
        <taxon>Micrococcales</taxon>
        <taxon>Microbacteriaceae</taxon>
        <taxon>Rathayibacter</taxon>
    </lineage>
</organism>
<evidence type="ECO:0000313" key="2">
    <source>
        <dbReference type="Proteomes" id="UP000285317"/>
    </source>
</evidence>
<dbReference type="AlphaFoldDB" id="A0A3T0T1S1"/>
<name>A0A3T0T1S1_9MICO</name>
<evidence type="ECO:0000313" key="1">
    <source>
        <dbReference type="EMBL" id="AZZ52502.1"/>
    </source>
</evidence>
<protein>
    <submittedName>
        <fullName evidence="1">Uncharacterized protein</fullName>
    </submittedName>
</protein>
<accession>A0A3T0T1S1</accession>
<dbReference type="Proteomes" id="UP000285317">
    <property type="component" value="Chromosome"/>
</dbReference>